<name>A0A9R1VKB0_LACSA</name>
<dbReference type="SUPFAM" id="SSF53098">
    <property type="entry name" value="Ribonuclease H-like"/>
    <property type="match status" value="1"/>
</dbReference>
<feature type="domain" description="HAT C-terminal dimerisation" evidence="3">
    <location>
        <begin position="415"/>
        <end position="496"/>
    </location>
</feature>
<accession>A0A9R1VKB0</accession>
<dbReference type="Pfam" id="PF14372">
    <property type="entry name" value="hAT-like_RNase-H"/>
    <property type="match status" value="1"/>
</dbReference>
<dbReference type="AlphaFoldDB" id="A0A9R1VKB0"/>
<keyword evidence="6" id="KW-1185">Reference proteome</keyword>
<dbReference type="PANTHER" id="PTHR23272">
    <property type="entry name" value="BED FINGER-RELATED"/>
    <property type="match status" value="1"/>
</dbReference>
<dbReference type="EMBL" id="NBSK02000005">
    <property type="protein sequence ID" value="KAJ0206583.1"/>
    <property type="molecule type" value="Genomic_DNA"/>
</dbReference>
<feature type="domain" description="hAT-like transposase RNase-H fold" evidence="4">
    <location>
        <begin position="261"/>
        <end position="359"/>
    </location>
</feature>
<dbReference type="InterPro" id="IPR008906">
    <property type="entry name" value="HATC_C_dom"/>
</dbReference>
<evidence type="ECO:0000313" key="5">
    <source>
        <dbReference type="EMBL" id="KAJ0206583.1"/>
    </source>
</evidence>
<sequence>MLILAFQITCILRLALDRYTPGAVDEDGLVPCLYDGKCNTQSFEGQERKENLNFKGRLGESMEELDESERDPSRGVSDRLGESAKHEDLEELDEWDEQLVESDEVGQELGELEEQLGELAKPQTLRVETRISESNGDSVSWTGQDSTQCCIDIGSSGSEWSRSSESCRAVASGFISQCSKLFHLRCCAHILNFIVQDGLKQIDVVVEKVRECVKYVKGSSARKTSLSDSNFQDCPYSNEWERVEKLCSFMKVFYDTTLQFSGSVYPTSNLYFPQIFGIHLKLVEEKKSPDEYITKIATQMWNKFNKYWADFNVLLAIVVVFDPRYKLLFIEFCYKNLYGEGSSQFKAIESALYELHDEYVQASKNATTYDSTSHQGSNDNIRQNNVGGESSQNNILEEFDEYDNDDSGSNTTSQLHVYLLEPRAKRTSSINMLEFWKAQQYRYPKLTKLAMDILCVPVSTVASKSVFSLGGRILNEYRSSMKPDVVEALVCSRDWLFGEKVDLNVAIDNLTQNVMNLNINEDNTEVILKKLVLEEEMGIVA</sequence>
<dbReference type="Pfam" id="PF05699">
    <property type="entry name" value="Dimer_Tnp_hAT"/>
    <property type="match status" value="1"/>
</dbReference>
<dbReference type="Proteomes" id="UP000235145">
    <property type="component" value="Unassembled WGS sequence"/>
</dbReference>
<proteinExistence type="predicted"/>
<dbReference type="InterPro" id="IPR025525">
    <property type="entry name" value="hAT-like_transposase_RNase-H"/>
</dbReference>
<evidence type="ECO:0000313" key="6">
    <source>
        <dbReference type="Proteomes" id="UP000235145"/>
    </source>
</evidence>
<evidence type="ECO:0000259" key="4">
    <source>
        <dbReference type="Pfam" id="PF14372"/>
    </source>
</evidence>
<feature type="signal peptide" evidence="2">
    <location>
        <begin position="1"/>
        <end position="17"/>
    </location>
</feature>
<gene>
    <name evidence="5" type="ORF">LSAT_V11C500266350</name>
</gene>
<feature type="region of interest" description="Disordered" evidence="1">
    <location>
        <begin position="58"/>
        <end position="93"/>
    </location>
</feature>
<feature type="region of interest" description="Disordered" evidence="1">
    <location>
        <begin position="368"/>
        <end position="387"/>
    </location>
</feature>
<dbReference type="GO" id="GO:0046983">
    <property type="term" value="F:protein dimerization activity"/>
    <property type="evidence" value="ECO:0007669"/>
    <property type="project" value="InterPro"/>
</dbReference>
<dbReference type="PANTHER" id="PTHR23272:SF192">
    <property type="entry name" value="ZINC FINGER BED DOMAIN-CONTAINING PROTEIN DAYSLEEPER-LIKE"/>
    <property type="match status" value="1"/>
</dbReference>
<feature type="compositionally biased region" description="Basic and acidic residues" evidence="1">
    <location>
        <begin position="70"/>
        <end position="88"/>
    </location>
</feature>
<evidence type="ECO:0008006" key="7">
    <source>
        <dbReference type="Google" id="ProtNLM"/>
    </source>
</evidence>
<protein>
    <recommendedName>
        <fullName evidence="7">HAT C-terminal dimerisation domain-containing protein</fullName>
    </recommendedName>
</protein>
<organism evidence="5 6">
    <name type="scientific">Lactuca sativa</name>
    <name type="common">Garden lettuce</name>
    <dbReference type="NCBI Taxonomy" id="4236"/>
    <lineage>
        <taxon>Eukaryota</taxon>
        <taxon>Viridiplantae</taxon>
        <taxon>Streptophyta</taxon>
        <taxon>Embryophyta</taxon>
        <taxon>Tracheophyta</taxon>
        <taxon>Spermatophyta</taxon>
        <taxon>Magnoliopsida</taxon>
        <taxon>eudicotyledons</taxon>
        <taxon>Gunneridae</taxon>
        <taxon>Pentapetalae</taxon>
        <taxon>asterids</taxon>
        <taxon>campanulids</taxon>
        <taxon>Asterales</taxon>
        <taxon>Asteraceae</taxon>
        <taxon>Cichorioideae</taxon>
        <taxon>Cichorieae</taxon>
        <taxon>Lactucinae</taxon>
        <taxon>Lactuca</taxon>
    </lineage>
</organism>
<evidence type="ECO:0000259" key="3">
    <source>
        <dbReference type="Pfam" id="PF05699"/>
    </source>
</evidence>
<evidence type="ECO:0000256" key="2">
    <source>
        <dbReference type="SAM" id="SignalP"/>
    </source>
</evidence>
<comment type="caution">
    <text evidence="5">The sequence shown here is derived from an EMBL/GenBank/DDBJ whole genome shotgun (WGS) entry which is preliminary data.</text>
</comment>
<keyword evidence="2" id="KW-0732">Signal</keyword>
<dbReference type="GO" id="GO:0003677">
    <property type="term" value="F:DNA binding"/>
    <property type="evidence" value="ECO:0007669"/>
    <property type="project" value="InterPro"/>
</dbReference>
<feature type="chain" id="PRO_5040317798" description="HAT C-terminal dimerisation domain-containing protein" evidence="2">
    <location>
        <begin position="18"/>
        <end position="541"/>
    </location>
</feature>
<dbReference type="InterPro" id="IPR012337">
    <property type="entry name" value="RNaseH-like_sf"/>
</dbReference>
<reference evidence="5 6" key="1">
    <citation type="journal article" date="2017" name="Nat. Commun.">
        <title>Genome assembly with in vitro proximity ligation data and whole-genome triplication in lettuce.</title>
        <authorList>
            <person name="Reyes-Chin-Wo S."/>
            <person name="Wang Z."/>
            <person name="Yang X."/>
            <person name="Kozik A."/>
            <person name="Arikit S."/>
            <person name="Song C."/>
            <person name="Xia L."/>
            <person name="Froenicke L."/>
            <person name="Lavelle D.O."/>
            <person name="Truco M.J."/>
            <person name="Xia R."/>
            <person name="Zhu S."/>
            <person name="Xu C."/>
            <person name="Xu H."/>
            <person name="Xu X."/>
            <person name="Cox K."/>
            <person name="Korf I."/>
            <person name="Meyers B.C."/>
            <person name="Michelmore R.W."/>
        </authorList>
    </citation>
    <scope>NUCLEOTIDE SEQUENCE [LARGE SCALE GENOMIC DNA]</scope>
    <source>
        <strain evidence="6">cv. Salinas</strain>
        <tissue evidence="5">Seedlings</tissue>
    </source>
</reference>
<evidence type="ECO:0000256" key="1">
    <source>
        <dbReference type="SAM" id="MobiDB-lite"/>
    </source>
</evidence>